<accession>A0ABQ9HIG3</accession>
<organism evidence="1 2">
    <name type="scientific">Dryococelus australis</name>
    <dbReference type="NCBI Taxonomy" id="614101"/>
    <lineage>
        <taxon>Eukaryota</taxon>
        <taxon>Metazoa</taxon>
        <taxon>Ecdysozoa</taxon>
        <taxon>Arthropoda</taxon>
        <taxon>Hexapoda</taxon>
        <taxon>Insecta</taxon>
        <taxon>Pterygota</taxon>
        <taxon>Neoptera</taxon>
        <taxon>Polyneoptera</taxon>
        <taxon>Phasmatodea</taxon>
        <taxon>Verophasmatodea</taxon>
        <taxon>Anareolatae</taxon>
        <taxon>Phasmatidae</taxon>
        <taxon>Eurycanthinae</taxon>
        <taxon>Dryococelus</taxon>
    </lineage>
</organism>
<gene>
    <name evidence="1" type="ORF">PR048_015917</name>
</gene>
<evidence type="ECO:0000313" key="2">
    <source>
        <dbReference type="Proteomes" id="UP001159363"/>
    </source>
</evidence>
<sequence length="222" mass="26177">MLHRFEQCPGPESVESAIVGYFEDCDPEELIRVQTRYTRKQAATHKRIYSRSCYQNLKFIMPSLHSKTSNQATLHPFVAYFCKNKEVQFTNFCVISDSLRHDTMTVHIIKGLIKYLKTKFAQIHHIHYFSDCSSAQYKNFKNFLNLCHHKKDFGITADWNFFTTSHGNKEQIEQEKVLQEERFPHGNTLAGTRENHHFVHICETTIRKRRVSNDRTSFLTKI</sequence>
<proteinExistence type="predicted"/>
<keyword evidence="2" id="KW-1185">Reference proteome</keyword>
<name>A0ABQ9HIG3_9NEOP</name>
<dbReference type="EMBL" id="JARBHB010000005">
    <property type="protein sequence ID" value="KAJ8884060.1"/>
    <property type="molecule type" value="Genomic_DNA"/>
</dbReference>
<comment type="caution">
    <text evidence="1">The sequence shown here is derived from an EMBL/GenBank/DDBJ whole genome shotgun (WGS) entry which is preliminary data.</text>
</comment>
<reference evidence="1 2" key="1">
    <citation type="submission" date="2023-02" db="EMBL/GenBank/DDBJ databases">
        <title>LHISI_Scaffold_Assembly.</title>
        <authorList>
            <person name="Stuart O.P."/>
            <person name="Cleave R."/>
            <person name="Magrath M.J.L."/>
            <person name="Mikheyev A.S."/>
        </authorList>
    </citation>
    <scope>NUCLEOTIDE SEQUENCE [LARGE SCALE GENOMIC DNA]</scope>
    <source>
        <strain evidence="1">Daus_M_001</strain>
        <tissue evidence="1">Leg muscle</tissue>
    </source>
</reference>
<protein>
    <submittedName>
        <fullName evidence="1">Uncharacterized protein</fullName>
    </submittedName>
</protein>
<dbReference type="PANTHER" id="PTHR46601:SF1">
    <property type="entry name" value="ADF-H DOMAIN-CONTAINING PROTEIN"/>
    <property type="match status" value="1"/>
</dbReference>
<dbReference type="Proteomes" id="UP001159363">
    <property type="component" value="Chromosome 4"/>
</dbReference>
<evidence type="ECO:0000313" key="1">
    <source>
        <dbReference type="EMBL" id="KAJ8884060.1"/>
    </source>
</evidence>
<dbReference type="PANTHER" id="PTHR46601">
    <property type="entry name" value="ULP_PROTEASE DOMAIN-CONTAINING PROTEIN"/>
    <property type="match status" value="1"/>
</dbReference>